<dbReference type="PANTHER" id="PTHR41786:SF1">
    <property type="entry name" value="6-HYDROXYMETHYLPTERIN DIPHOSPHOKINASE MPTE-LIKE DOMAIN-CONTAINING PROTEIN"/>
    <property type="match status" value="1"/>
</dbReference>
<dbReference type="Pfam" id="PF01973">
    <property type="entry name" value="MptE-like"/>
    <property type="match status" value="1"/>
</dbReference>
<dbReference type="Proteomes" id="UP000201169">
    <property type="component" value="Chromosome"/>
</dbReference>
<evidence type="ECO:0000313" key="3">
    <source>
        <dbReference type="Proteomes" id="UP000201169"/>
    </source>
</evidence>
<dbReference type="EMBL" id="CP022347">
    <property type="protein sequence ID" value="ASQ30811.1"/>
    <property type="molecule type" value="Genomic_DNA"/>
</dbReference>
<dbReference type="RefSeq" id="WP_094752840.1">
    <property type="nucleotide sequence ID" value="NZ_CP022347.1"/>
</dbReference>
<reference evidence="2 3" key="1">
    <citation type="submission" date="2017-07" db="EMBL/GenBank/DDBJ databases">
        <title>Analysis of two Campylobacter avium genomes and identification of a novel hippuricase gene.</title>
        <authorList>
            <person name="Miller W.G."/>
            <person name="Chapman M.H."/>
            <person name="Yee E."/>
            <person name="Revez J."/>
            <person name="Bono J.L."/>
            <person name="Rossi M."/>
        </authorList>
    </citation>
    <scope>NUCLEOTIDE SEQUENCE [LARGE SCALE GENOMIC DNA]</scope>
    <source>
        <strain evidence="2 3">LMG 24591</strain>
    </source>
</reference>
<evidence type="ECO:0000259" key="1">
    <source>
        <dbReference type="Pfam" id="PF01973"/>
    </source>
</evidence>
<organism evidence="2 3">
    <name type="scientific">Campylobacter avium LMG 24591</name>
    <dbReference type="NCBI Taxonomy" id="522484"/>
    <lineage>
        <taxon>Bacteria</taxon>
        <taxon>Pseudomonadati</taxon>
        <taxon>Campylobacterota</taxon>
        <taxon>Epsilonproteobacteria</taxon>
        <taxon>Campylobacterales</taxon>
        <taxon>Campylobacteraceae</taxon>
        <taxon>Campylobacter</taxon>
    </lineage>
</organism>
<proteinExistence type="predicted"/>
<sequence length="686" mass="79746">MKFTKQQKDLFRKNLKALNNPLLKDELAKIKEVRLYKSIFGSDSLDINFLDLRDNKKLFNNTLAEIQAKINLYNDKYKHYKCFLFYGFANGILYKALLQNKNLLHIAVFEHELELIYLCFHYIDFSDELSSNRLLIIHSKKNIYKTLQFLYEAQGVFFRYSRVYFLDLACDYYDKFSQDIIELNKKIISAIKKTTFLYGNDPLDSLQGVSQLTYNLKDMISNPCFKDVLEQRRNLGKTAIIVATGPSLHKQLPLLKEYAKNSTIFCADSAYPILMQNDIVPDYVCMVERTDFTAEFFKHDFGSKDDDTVFVLAALVHPNAISYLKNRNKQIVLIPKVSQFALYLNLSAYGLLNLAPSVSHFSFLMAHVLGYKNVIIIGQDLAYADDGSSHTVNYQHGEKFEDDMYTKFAVTAYGGEGEVQTHMFWQYFKEVLEQSFMHFNHSINIYNATQGGARIEHCIEKPFSECKQMLDENLAKPFARIINQTSKAKQDERMLKSYYKVLLSMAHCSYEEEILYKNVEPMLKKIKAYEKDIHASRAEISEDLAKLNKLEKELLITNQYASTQEIMQPLIVQFNLNFTRMAVLTTNSKEEEDEKNFVMLKEMILFFDYMRGIFKAQREALDENVKPLKQELIARGYEVRMHRIKDRIEKIKKRGGAFSYVDSIAQIKGKYLQRFHINGGGGIEVS</sequence>
<evidence type="ECO:0000313" key="2">
    <source>
        <dbReference type="EMBL" id="ASQ30811.1"/>
    </source>
</evidence>
<protein>
    <submittedName>
        <fullName evidence="2">Motility accessory factor</fullName>
    </submittedName>
</protein>
<keyword evidence="3" id="KW-1185">Reference proteome</keyword>
<name>A0A222MYD6_9BACT</name>
<feature type="domain" description="6-hydroxymethylpterin diphosphokinase MptE-like" evidence="1">
    <location>
        <begin position="211"/>
        <end position="385"/>
    </location>
</feature>
<dbReference type="KEGG" id="cavi:CAV_1185"/>
<gene>
    <name evidence="2" type="primary">maf2</name>
    <name evidence="2" type="ORF">CAV_1185</name>
</gene>
<accession>A0A222MYD6</accession>
<dbReference type="InterPro" id="IPR002826">
    <property type="entry name" value="MptE-like"/>
</dbReference>
<dbReference type="AlphaFoldDB" id="A0A222MYD6"/>
<dbReference type="OrthoDB" id="8867611at2"/>
<dbReference type="PANTHER" id="PTHR41786">
    <property type="entry name" value="MOTILITY ACCESSORY FACTOR MAF"/>
    <property type="match status" value="1"/>
</dbReference>